<organism evidence="4 5">
    <name type="scientific">Ridgeia piscesae</name>
    <name type="common">Tubeworm</name>
    <dbReference type="NCBI Taxonomy" id="27915"/>
    <lineage>
        <taxon>Eukaryota</taxon>
        <taxon>Metazoa</taxon>
        <taxon>Spiralia</taxon>
        <taxon>Lophotrochozoa</taxon>
        <taxon>Annelida</taxon>
        <taxon>Polychaeta</taxon>
        <taxon>Sedentaria</taxon>
        <taxon>Canalipalpata</taxon>
        <taxon>Sabellida</taxon>
        <taxon>Siboglinidae</taxon>
        <taxon>Ridgeia</taxon>
    </lineage>
</organism>
<feature type="chain" id="PRO_5042256109" description="LanC-like protein 3" evidence="3">
    <location>
        <begin position="29"/>
        <end position="200"/>
    </location>
</feature>
<reference evidence="4" key="1">
    <citation type="journal article" date="2023" name="Mol. Biol. Evol.">
        <title>Third-Generation Sequencing Reveals the Adaptive Role of the Epigenome in Three Deep-Sea Polychaetes.</title>
        <authorList>
            <person name="Perez M."/>
            <person name="Aroh O."/>
            <person name="Sun Y."/>
            <person name="Lan Y."/>
            <person name="Juniper S.K."/>
            <person name="Young C.R."/>
            <person name="Angers B."/>
            <person name="Qian P.Y."/>
        </authorList>
    </citation>
    <scope>NUCLEOTIDE SEQUENCE</scope>
    <source>
        <strain evidence="4">R07B-5</strain>
    </source>
</reference>
<dbReference type="GO" id="GO:0005975">
    <property type="term" value="P:carbohydrate metabolic process"/>
    <property type="evidence" value="ECO:0007669"/>
    <property type="project" value="InterPro"/>
</dbReference>
<dbReference type="GO" id="GO:0031179">
    <property type="term" value="P:peptide modification"/>
    <property type="evidence" value="ECO:0007669"/>
    <property type="project" value="InterPro"/>
</dbReference>
<dbReference type="CDD" id="cd04794">
    <property type="entry name" value="euk_LANCL"/>
    <property type="match status" value="1"/>
</dbReference>
<dbReference type="AlphaFoldDB" id="A0AAD9L784"/>
<sequence>MLFCLAGAAHGLSSILQMLLCFPDILRADPAMESDVRGAVDFMLGLQQVNGNVAPAMDEVGHQRHKGEELVHWCHGAPGVVYLFARAFHLWKDPKYLSACLRCGELTWQWGLLKKGPGICHGVAGSGYVFLLLYRLTSDEKHIHRALKFAEFTQSDEFKSGARRPDYPYSLYEGLAGTVCFLTDLLQPQRAEFPFFDVHY</sequence>
<keyword evidence="3" id="KW-0732">Signal</keyword>
<feature type="binding site" evidence="2">
    <location>
        <position position="121"/>
    </location>
    <ligand>
        <name>Zn(2+)</name>
        <dbReference type="ChEBI" id="CHEBI:29105"/>
    </ligand>
</feature>
<comment type="similarity">
    <text evidence="1">Belongs to the LanC-like protein family.</text>
</comment>
<dbReference type="PRINTS" id="PR01950">
    <property type="entry name" value="LANCSUPER"/>
</dbReference>
<dbReference type="SUPFAM" id="SSF158745">
    <property type="entry name" value="LanC-like"/>
    <property type="match status" value="1"/>
</dbReference>
<feature type="binding site" evidence="2">
    <location>
        <position position="120"/>
    </location>
    <ligand>
        <name>Zn(2+)</name>
        <dbReference type="ChEBI" id="CHEBI:29105"/>
    </ligand>
</feature>
<gene>
    <name evidence="4" type="ORF">NP493_306g00003</name>
</gene>
<dbReference type="Gene3D" id="1.50.10.10">
    <property type="match status" value="1"/>
</dbReference>
<dbReference type="InterPro" id="IPR020464">
    <property type="entry name" value="LanC-like_prot_euk"/>
</dbReference>
<feature type="binding site" evidence="2">
    <location>
        <position position="74"/>
    </location>
    <ligand>
        <name>Zn(2+)</name>
        <dbReference type="ChEBI" id="CHEBI:29105"/>
    </ligand>
</feature>
<keyword evidence="5" id="KW-1185">Reference proteome</keyword>
<evidence type="ECO:0000256" key="3">
    <source>
        <dbReference type="SAM" id="SignalP"/>
    </source>
</evidence>
<dbReference type="Proteomes" id="UP001209878">
    <property type="component" value="Unassembled WGS sequence"/>
</dbReference>
<comment type="caution">
    <text evidence="4">The sequence shown here is derived from an EMBL/GenBank/DDBJ whole genome shotgun (WGS) entry which is preliminary data.</text>
</comment>
<feature type="signal peptide" evidence="3">
    <location>
        <begin position="1"/>
        <end position="28"/>
    </location>
</feature>
<name>A0AAD9L784_RIDPI</name>
<dbReference type="InterPro" id="IPR012341">
    <property type="entry name" value="6hp_glycosidase-like_sf"/>
</dbReference>
<dbReference type="PRINTS" id="PR01951">
    <property type="entry name" value="LANCEUKARYTE"/>
</dbReference>
<proteinExistence type="inferred from homology"/>
<dbReference type="Pfam" id="PF05147">
    <property type="entry name" value="LANC_like"/>
    <property type="match status" value="1"/>
</dbReference>
<dbReference type="GO" id="GO:0005886">
    <property type="term" value="C:plasma membrane"/>
    <property type="evidence" value="ECO:0007669"/>
    <property type="project" value="TreeGrafter"/>
</dbReference>
<dbReference type="PANTHER" id="PTHR12736">
    <property type="entry name" value="LANC-LIKE PROTEIN"/>
    <property type="match status" value="1"/>
</dbReference>
<dbReference type="InterPro" id="IPR007822">
    <property type="entry name" value="LANC-like"/>
</dbReference>
<dbReference type="SMART" id="SM01260">
    <property type="entry name" value="LANC_like"/>
    <property type="match status" value="1"/>
</dbReference>
<evidence type="ECO:0000256" key="1">
    <source>
        <dbReference type="ARBA" id="ARBA00007179"/>
    </source>
</evidence>
<keyword evidence="2" id="KW-0479">Metal-binding</keyword>
<keyword evidence="2" id="KW-0862">Zinc</keyword>
<protein>
    <recommendedName>
        <fullName evidence="6">LanC-like protein 3</fullName>
    </recommendedName>
</protein>
<dbReference type="GO" id="GO:0046872">
    <property type="term" value="F:metal ion binding"/>
    <property type="evidence" value="ECO:0007669"/>
    <property type="project" value="UniProtKB-KW"/>
</dbReference>
<dbReference type="PANTHER" id="PTHR12736:SF7">
    <property type="entry name" value="LANC-LIKE PROTEIN 3"/>
    <property type="match status" value="1"/>
</dbReference>
<evidence type="ECO:0008006" key="6">
    <source>
        <dbReference type="Google" id="ProtNLM"/>
    </source>
</evidence>
<evidence type="ECO:0000313" key="4">
    <source>
        <dbReference type="EMBL" id="KAK2183555.1"/>
    </source>
</evidence>
<evidence type="ECO:0000313" key="5">
    <source>
        <dbReference type="Proteomes" id="UP001209878"/>
    </source>
</evidence>
<evidence type="ECO:0000256" key="2">
    <source>
        <dbReference type="PIRSR" id="PIRSR607822-1"/>
    </source>
</evidence>
<accession>A0AAD9L784</accession>
<dbReference type="EMBL" id="JAODUO010000306">
    <property type="protein sequence ID" value="KAK2183555.1"/>
    <property type="molecule type" value="Genomic_DNA"/>
</dbReference>